<proteinExistence type="predicted"/>
<evidence type="ECO:0000313" key="4">
    <source>
        <dbReference type="EMBL" id="ELY68936.1"/>
    </source>
</evidence>
<comment type="caution">
    <text evidence="4">The sequence shown here is derived from an EMBL/GenBank/DDBJ whole genome shotgun (WGS) entry which is preliminary data.</text>
</comment>
<dbReference type="PATRIC" id="fig|1227496.3.peg.1252"/>
<keyword evidence="3" id="KW-1133">Transmembrane helix</keyword>
<evidence type="ECO:0000256" key="3">
    <source>
        <dbReference type="SAM" id="Phobius"/>
    </source>
</evidence>
<dbReference type="Proteomes" id="UP000011632">
    <property type="component" value="Unassembled WGS sequence"/>
</dbReference>
<feature type="compositionally biased region" description="Basic and acidic residues" evidence="2">
    <location>
        <begin position="299"/>
        <end position="328"/>
    </location>
</feature>
<gene>
    <name evidence="4" type="ORF">C489_06203</name>
</gene>
<dbReference type="RefSeq" id="WP_006430298.1">
    <property type="nucleotide sequence ID" value="NZ_AOID01000019.1"/>
</dbReference>
<evidence type="ECO:0000313" key="5">
    <source>
        <dbReference type="Proteomes" id="UP000011632"/>
    </source>
</evidence>
<dbReference type="AlphaFoldDB" id="L9Y5L1"/>
<keyword evidence="5" id="KW-1185">Reference proteome</keyword>
<dbReference type="OrthoDB" id="194972at2157"/>
<keyword evidence="1" id="KW-0175">Coiled coil</keyword>
<feature type="transmembrane region" description="Helical" evidence="3">
    <location>
        <begin position="6"/>
        <end position="26"/>
    </location>
</feature>
<dbReference type="STRING" id="1227496.C489_06203"/>
<feature type="coiled-coil region" evidence="1">
    <location>
        <begin position="244"/>
        <end position="271"/>
    </location>
</feature>
<keyword evidence="3" id="KW-0472">Membrane</keyword>
<feature type="region of interest" description="Disordered" evidence="2">
    <location>
        <begin position="291"/>
        <end position="328"/>
    </location>
</feature>
<evidence type="ECO:0000256" key="2">
    <source>
        <dbReference type="SAM" id="MobiDB-lite"/>
    </source>
</evidence>
<keyword evidence="3" id="KW-0812">Transmembrane</keyword>
<feature type="transmembrane region" description="Helical" evidence="3">
    <location>
        <begin position="101"/>
        <end position="121"/>
    </location>
</feature>
<feature type="transmembrane region" description="Helical" evidence="3">
    <location>
        <begin position="69"/>
        <end position="89"/>
    </location>
</feature>
<name>L9Y5L1_9EURY</name>
<accession>L9Y5L1</accession>
<evidence type="ECO:0000256" key="1">
    <source>
        <dbReference type="SAM" id="Coils"/>
    </source>
</evidence>
<dbReference type="EMBL" id="AOID01000019">
    <property type="protein sequence ID" value="ELY68936.1"/>
    <property type="molecule type" value="Genomic_DNA"/>
</dbReference>
<sequence>MVELRSAAIGGVVFLVALYLAYRLLLAFTSLGETEYDEQGTNDRLEMDRSERHRRVGFRHRVSRQTPMVKAFIGAIAVLAVYLAIVFYQVAATGSPSEVAYAGYAEYAVYGMVCVAGGIWFKAKQNGKAGELQVMLEQEDGNKRKTVPFDRSKQQLTDDGTTLVAELKAGQVFGLFWRPKLVGDDAKRRDADHRLPDDLVMWEVPNDESAVWDDRSGEVTVRAKNIREVDNPNRVADYEIVPSERKSRSEIQQLENEKRELEDELRSEKIHTAILSEQLSEIEDILTNEEDAGMRKIRQAKDVLEPDRPSNRPRDYDESDREPTPADD</sequence>
<reference evidence="4 5" key="1">
    <citation type="journal article" date="2014" name="PLoS Genet.">
        <title>Phylogenetically driven sequencing of extremely halophilic archaea reveals strategies for static and dynamic osmo-response.</title>
        <authorList>
            <person name="Becker E.A."/>
            <person name="Seitzer P.M."/>
            <person name="Tritt A."/>
            <person name="Larsen D."/>
            <person name="Krusor M."/>
            <person name="Yao A.I."/>
            <person name="Wu D."/>
            <person name="Madern D."/>
            <person name="Eisen J.A."/>
            <person name="Darling A.E."/>
            <person name="Facciotti M.T."/>
        </authorList>
    </citation>
    <scope>NUCLEOTIDE SEQUENCE [LARGE SCALE GENOMIC DNA]</scope>
    <source>
        <strain evidence="4 5">JCM 10478</strain>
    </source>
</reference>
<protein>
    <submittedName>
        <fullName evidence="4">Uncharacterized protein</fullName>
    </submittedName>
</protein>
<organism evidence="4 5">
    <name type="scientific">Natrinema versiforme JCM 10478</name>
    <dbReference type="NCBI Taxonomy" id="1227496"/>
    <lineage>
        <taxon>Archaea</taxon>
        <taxon>Methanobacteriati</taxon>
        <taxon>Methanobacteriota</taxon>
        <taxon>Stenosarchaea group</taxon>
        <taxon>Halobacteria</taxon>
        <taxon>Halobacteriales</taxon>
        <taxon>Natrialbaceae</taxon>
        <taxon>Natrinema</taxon>
    </lineage>
</organism>